<dbReference type="PANTHER" id="PTHR38116">
    <property type="entry name" value="CHROMOSOME 7, WHOLE GENOME SHOTGUN SEQUENCE"/>
    <property type="match status" value="1"/>
</dbReference>
<evidence type="ECO:0000259" key="2">
    <source>
        <dbReference type="PROSITE" id="PS00036"/>
    </source>
</evidence>
<accession>A0A1W2TJB5</accession>
<feature type="compositionally biased region" description="Pro residues" evidence="1">
    <location>
        <begin position="63"/>
        <end position="78"/>
    </location>
</feature>
<proteinExistence type="predicted"/>
<organism evidence="3">
    <name type="scientific">Rosellinia necatrix</name>
    <name type="common">White root-rot fungus</name>
    <dbReference type="NCBI Taxonomy" id="77044"/>
    <lineage>
        <taxon>Eukaryota</taxon>
        <taxon>Fungi</taxon>
        <taxon>Dikarya</taxon>
        <taxon>Ascomycota</taxon>
        <taxon>Pezizomycotina</taxon>
        <taxon>Sordariomycetes</taxon>
        <taxon>Xylariomycetidae</taxon>
        <taxon>Xylariales</taxon>
        <taxon>Xylariaceae</taxon>
        <taxon>Rosellinia</taxon>
    </lineage>
</organism>
<dbReference type="STRING" id="77044.A0A1W2TJB5"/>
<evidence type="ECO:0000256" key="1">
    <source>
        <dbReference type="SAM" id="MobiDB-lite"/>
    </source>
</evidence>
<dbReference type="Proteomes" id="UP000054516">
    <property type="component" value="Unassembled WGS sequence"/>
</dbReference>
<dbReference type="AlphaFoldDB" id="A0A1W2TJB5"/>
<feature type="region of interest" description="Disordered" evidence="1">
    <location>
        <begin position="47"/>
        <end position="102"/>
    </location>
</feature>
<feature type="compositionally biased region" description="Acidic residues" evidence="1">
    <location>
        <begin position="227"/>
        <end position="236"/>
    </location>
</feature>
<sequence>MQPTASANRATRRRAQNAAAQRTYRAKQKQKMQRLEALTIAALASSSSSSSTSFAGISQPHPEQLPPPPPPPSLPPAGPAHATNNAAPTVTPPRGPAGDFSDATGAGDVTFARVHAALGVCTTPRERRTFDAIVARERFGLRDVVRYGLIGLGRAMRGPLFEEGARLPARAWLARVRAATADADGGGDGDGGLDVVAVLAAGVKLLAGLPMPTATTTTTTTSLLSNGEEEEEEGERGEEWIRAAVAAPLQSRALGGRITLAAVALGSALAANAALLGIPARAMREDEDLPALPALALRCGPPDLRPTAAQLAVAHHPVFDVIPWPAFRSSLCLALAAGRDPLLADDGGGELCLDLMNDGIRCWGSTTAGGGGAPWDSRSWEAAPWFLEKWEGLTGGRDGDMWRNSEWWRDMRG</sequence>
<dbReference type="EMBL" id="DF977475">
    <property type="protein sequence ID" value="GAP88272.2"/>
    <property type="molecule type" value="Genomic_DNA"/>
</dbReference>
<gene>
    <name evidence="3" type="ORF">SAMD00023353_3000680</name>
</gene>
<dbReference type="OMA" id="CTTPRER"/>
<dbReference type="Pfam" id="PF11905">
    <property type="entry name" value="DUF3425"/>
    <property type="match status" value="1"/>
</dbReference>
<keyword evidence="4" id="KW-1185">Reference proteome</keyword>
<dbReference type="InterPro" id="IPR021833">
    <property type="entry name" value="DUF3425"/>
</dbReference>
<dbReference type="OrthoDB" id="5973539at2759"/>
<dbReference type="PANTHER" id="PTHR38116:SF5">
    <property type="entry name" value="BZIP DOMAIN-CONTAINING PROTEIN"/>
    <property type="match status" value="1"/>
</dbReference>
<dbReference type="GO" id="GO:0003700">
    <property type="term" value="F:DNA-binding transcription factor activity"/>
    <property type="evidence" value="ECO:0007669"/>
    <property type="project" value="InterPro"/>
</dbReference>
<feature type="region of interest" description="Disordered" evidence="1">
    <location>
        <begin position="213"/>
        <end position="236"/>
    </location>
</feature>
<dbReference type="PROSITE" id="PS00036">
    <property type="entry name" value="BZIP_BASIC"/>
    <property type="match status" value="1"/>
</dbReference>
<evidence type="ECO:0000313" key="4">
    <source>
        <dbReference type="Proteomes" id="UP000054516"/>
    </source>
</evidence>
<dbReference type="InterPro" id="IPR004827">
    <property type="entry name" value="bZIP"/>
</dbReference>
<feature type="domain" description="BZIP" evidence="2">
    <location>
        <begin position="12"/>
        <end position="27"/>
    </location>
</feature>
<protein>
    <recommendedName>
        <fullName evidence="2">BZIP domain-containing protein</fullName>
    </recommendedName>
</protein>
<evidence type="ECO:0000313" key="3">
    <source>
        <dbReference type="EMBL" id="GAP88272.2"/>
    </source>
</evidence>
<feature type="compositionally biased region" description="Low complexity" evidence="1">
    <location>
        <begin position="47"/>
        <end position="62"/>
    </location>
</feature>
<feature type="compositionally biased region" description="Low complexity" evidence="1">
    <location>
        <begin position="213"/>
        <end position="226"/>
    </location>
</feature>
<feature type="region of interest" description="Disordered" evidence="1">
    <location>
        <begin position="1"/>
        <end position="33"/>
    </location>
</feature>
<name>A0A1W2TJB5_ROSNE</name>
<dbReference type="CDD" id="cd14688">
    <property type="entry name" value="bZIP_YAP"/>
    <property type="match status" value="1"/>
</dbReference>
<reference evidence="3" key="1">
    <citation type="submission" date="2016-03" db="EMBL/GenBank/DDBJ databases">
        <title>Draft genome sequence of Rosellinia necatrix.</title>
        <authorList>
            <person name="Kanematsu S."/>
        </authorList>
    </citation>
    <scope>NUCLEOTIDE SEQUENCE [LARGE SCALE GENOMIC DNA]</scope>
    <source>
        <strain evidence="3">W97</strain>
    </source>
</reference>